<sequence length="105" mass="11817">MAQDTLSMPILFRACRKVADATMAPMHYAELTRQAFLRLSTPTTSVNWKRQIEDVREKLLKAGRHGFGYIGAPHCLAYLKEWLPRETIINPGQPIHVAATLEAGQ</sequence>
<accession>X1RRZ1</accession>
<protein>
    <submittedName>
        <fullName evidence="1">Uncharacterized protein</fullName>
    </submittedName>
</protein>
<reference evidence="1" key="1">
    <citation type="journal article" date="2014" name="Front. Microbiol.">
        <title>High frequency of phylogenetically diverse reductive dehalogenase-homologous genes in deep subseafloor sedimentary metagenomes.</title>
        <authorList>
            <person name="Kawai M."/>
            <person name="Futagami T."/>
            <person name="Toyoda A."/>
            <person name="Takaki Y."/>
            <person name="Nishi S."/>
            <person name="Hori S."/>
            <person name="Arai W."/>
            <person name="Tsubouchi T."/>
            <person name="Morono Y."/>
            <person name="Uchiyama I."/>
            <person name="Ito T."/>
            <person name="Fujiyama A."/>
            <person name="Inagaki F."/>
            <person name="Takami H."/>
        </authorList>
    </citation>
    <scope>NUCLEOTIDE SEQUENCE</scope>
    <source>
        <strain evidence="1">Expedition CK06-06</strain>
    </source>
</reference>
<proteinExistence type="predicted"/>
<organism evidence="1">
    <name type="scientific">marine sediment metagenome</name>
    <dbReference type="NCBI Taxonomy" id="412755"/>
    <lineage>
        <taxon>unclassified sequences</taxon>
        <taxon>metagenomes</taxon>
        <taxon>ecological metagenomes</taxon>
    </lineage>
</organism>
<name>X1RRZ1_9ZZZZ</name>
<dbReference type="EMBL" id="BARW01001968">
    <property type="protein sequence ID" value="GAI65950.1"/>
    <property type="molecule type" value="Genomic_DNA"/>
</dbReference>
<gene>
    <name evidence="1" type="ORF">S12H4_05816</name>
</gene>
<feature type="non-terminal residue" evidence="1">
    <location>
        <position position="105"/>
    </location>
</feature>
<comment type="caution">
    <text evidence="1">The sequence shown here is derived from an EMBL/GenBank/DDBJ whole genome shotgun (WGS) entry which is preliminary data.</text>
</comment>
<evidence type="ECO:0000313" key="1">
    <source>
        <dbReference type="EMBL" id="GAI65950.1"/>
    </source>
</evidence>
<dbReference type="AlphaFoldDB" id="X1RRZ1"/>